<dbReference type="InterPro" id="IPR023476">
    <property type="entry name" value="Pep_tRNA_hydro_II_dom_sf"/>
</dbReference>
<evidence type="ECO:0000313" key="6">
    <source>
        <dbReference type="Proteomes" id="UP000265520"/>
    </source>
</evidence>
<keyword evidence="6" id="KW-1185">Reference proteome</keyword>
<dbReference type="GO" id="GO:0004045">
    <property type="term" value="F:peptidyl-tRNA hydrolase activity"/>
    <property type="evidence" value="ECO:0007669"/>
    <property type="project" value="UniProtKB-EC"/>
</dbReference>
<dbReference type="SUPFAM" id="SSF102462">
    <property type="entry name" value="Peptidyl-tRNA hydrolase II"/>
    <property type="match status" value="1"/>
</dbReference>
<reference evidence="5 6" key="1">
    <citation type="journal article" date="2018" name="Front. Plant Sci.">
        <title>Red Clover (Trifolium pratense) and Zigzag Clover (T. medium) - A Picture of Genomic Similarities and Differences.</title>
        <authorList>
            <person name="Dluhosova J."/>
            <person name="Istvanek J."/>
            <person name="Nedelnik J."/>
            <person name="Repkova J."/>
        </authorList>
    </citation>
    <scope>NUCLEOTIDE SEQUENCE [LARGE SCALE GENOMIC DNA]</scope>
    <source>
        <strain evidence="6">cv. 10/8</strain>
        <tissue evidence="5">Leaf</tissue>
    </source>
</reference>
<evidence type="ECO:0000256" key="2">
    <source>
        <dbReference type="ARBA" id="ARBA00022801"/>
    </source>
</evidence>
<comment type="catalytic activity">
    <reaction evidence="4">
        <text>an N-acyl-L-alpha-aminoacyl-tRNA + H2O = an N-acyl-L-amino acid + a tRNA + H(+)</text>
        <dbReference type="Rhea" id="RHEA:54448"/>
        <dbReference type="Rhea" id="RHEA-COMP:10123"/>
        <dbReference type="Rhea" id="RHEA-COMP:13883"/>
        <dbReference type="ChEBI" id="CHEBI:15377"/>
        <dbReference type="ChEBI" id="CHEBI:15378"/>
        <dbReference type="ChEBI" id="CHEBI:59874"/>
        <dbReference type="ChEBI" id="CHEBI:78442"/>
        <dbReference type="ChEBI" id="CHEBI:138191"/>
        <dbReference type="EC" id="3.1.1.29"/>
    </reaction>
</comment>
<dbReference type="EC" id="3.1.1.29" evidence="1"/>
<comment type="similarity">
    <text evidence="3">Belongs to the PTH2 family.</text>
</comment>
<dbReference type="Pfam" id="PF01981">
    <property type="entry name" value="PTH2"/>
    <property type="match status" value="1"/>
</dbReference>
<dbReference type="PANTHER" id="PTHR12649:SF11">
    <property type="entry name" value="PEPTIDYL-TRNA HYDROLASE 2, MITOCHONDRIAL"/>
    <property type="match status" value="1"/>
</dbReference>
<evidence type="ECO:0000256" key="1">
    <source>
        <dbReference type="ARBA" id="ARBA00013260"/>
    </source>
</evidence>
<dbReference type="PANTHER" id="PTHR12649">
    <property type="entry name" value="PEPTIDYL-TRNA HYDROLASE 2"/>
    <property type="match status" value="1"/>
</dbReference>
<dbReference type="GO" id="GO:0005829">
    <property type="term" value="C:cytosol"/>
    <property type="evidence" value="ECO:0007669"/>
    <property type="project" value="TreeGrafter"/>
</dbReference>
<dbReference type="AlphaFoldDB" id="A0A392QJJ7"/>
<protein>
    <recommendedName>
        <fullName evidence="1">peptidyl-tRNA hydrolase</fullName>
        <ecNumber evidence="1">3.1.1.29</ecNumber>
    </recommendedName>
</protein>
<feature type="non-terminal residue" evidence="5">
    <location>
        <position position="1"/>
    </location>
</feature>
<dbReference type="InterPro" id="IPR002833">
    <property type="entry name" value="PTH2"/>
</dbReference>
<evidence type="ECO:0000256" key="4">
    <source>
        <dbReference type="ARBA" id="ARBA00048707"/>
    </source>
</evidence>
<evidence type="ECO:0000256" key="3">
    <source>
        <dbReference type="ARBA" id="ARBA00038050"/>
    </source>
</evidence>
<organism evidence="5 6">
    <name type="scientific">Trifolium medium</name>
    <dbReference type="NCBI Taxonomy" id="97028"/>
    <lineage>
        <taxon>Eukaryota</taxon>
        <taxon>Viridiplantae</taxon>
        <taxon>Streptophyta</taxon>
        <taxon>Embryophyta</taxon>
        <taxon>Tracheophyta</taxon>
        <taxon>Spermatophyta</taxon>
        <taxon>Magnoliopsida</taxon>
        <taxon>eudicotyledons</taxon>
        <taxon>Gunneridae</taxon>
        <taxon>Pentapetalae</taxon>
        <taxon>rosids</taxon>
        <taxon>fabids</taxon>
        <taxon>Fabales</taxon>
        <taxon>Fabaceae</taxon>
        <taxon>Papilionoideae</taxon>
        <taxon>50 kb inversion clade</taxon>
        <taxon>NPAAA clade</taxon>
        <taxon>Hologalegina</taxon>
        <taxon>IRL clade</taxon>
        <taxon>Trifolieae</taxon>
        <taxon>Trifolium</taxon>
    </lineage>
</organism>
<dbReference type="Proteomes" id="UP000265520">
    <property type="component" value="Unassembled WGS sequence"/>
</dbReference>
<name>A0A392QJJ7_9FABA</name>
<evidence type="ECO:0000313" key="5">
    <source>
        <dbReference type="EMBL" id="MCI23465.1"/>
    </source>
</evidence>
<dbReference type="GO" id="GO:0005739">
    <property type="term" value="C:mitochondrion"/>
    <property type="evidence" value="ECO:0007669"/>
    <property type="project" value="TreeGrafter"/>
</dbReference>
<dbReference type="Gene3D" id="3.40.1490.10">
    <property type="entry name" value="Bit1"/>
    <property type="match status" value="1"/>
</dbReference>
<comment type="caution">
    <text evidence="5">The sequence shown here is derived from an EMBL/GenBank/DDBJ whole genome shotgun (WGS) entry which is preliminary data.</text>
</comment>
<accession>A0A392QJJ7</accession>
<sequence length="53" mass="5876">VLVVRQDLKMRTGKIASQCAHAATGMYAELTRSVSCQANFYKHGSVNVMAVWF</sequence>
<keyword evidence="2 5" id="KW-0378">Hydrolase</keyword>
<proteinExistence type="inferred from homology"/>
<dbReference type="EMBL" id="LXQA010136232">
    <property type="protein sequence ID" value="MCI23465.1"/>
    <property type="molecule type" value="Genomic_DNA"/>
</dbReference>